<evidence type="ECO:0000256" key="6">
    <source>
        <dbReference type="ARBA" id="ARBA00023157"/>
    </source>
</evidence>
<name>A0AAV0FX48_9ASTE</name>
<dbReference type="EMBL" id="CAMAPF010001023">
    <property type="protein sequence ID" value="CAH9140213.1"/>
    <property type="molecule type" value="Genomic_DNA"/>
</dbReference>
<keyword evidence="2" id="KW-1003">Cell membrane</keyword>
<gene>
    <name evidence="12" type="ORF">CEPIT_LOCUS16023</name>
    <name evidence="13" type="ORF">CEPIT_LOCUS38170</name>
</gene>
<evidence type="ECO:0000256" key="4">
    <source>
        <dbReference type="ARBA" id="ARBA00022729"/>
    </source>
</evidence>
<comment type="subcellular location">
    <subcellularLocation>
        <location evidence="1">Cell membrane</location>
        <topology evidence="1">Lipid-anchor</topology>
        <topology evidence="1">GPI-anchor</topology>
    </subcellularLocation>
</comment>
<dbReference type="PANTHER" id="PTHR31044">
    <property type="entry name" value="BETA-1,3 GLUCANASE"/>
    <property type="match status" value="1"/>
</dbReference>
<dbReference type="GO" id="GO:0005886">
    <property type="term" value="C:plasma membrane"/>
    <property type="evidence" value="ECO:0007669"/>
    <property type="project" value="UniProtKB-SubCell"/>
</dbReference>
<reference evidence="13" key="1">
    <citation type="submission" date="2022-07" db="EMBL/GenBank/DDBJ databases">
        <authorList>
            <person name="Macas J."/>
            <person name="Novak P."/>
            <person name="Neumann P."/>
        </authorList>
    </citation>
    <scope>NUCLEOTIDE SEQUENCE</scope>
</reference>
<accession>A0AAV0FX48</accession>
<keyword evidence="3" id="KW-0336">GPI-anchor</keyword>
<evidence type="ECO:0000256" key="10">
    <source>
        <dbReference type="SAM" id="SignalP"/>
    </source>
</evidence>
<dbReference type="InterPro" id="IPR044788">
    <property type="entry name" value="X8_dom_prot"/>
</dbReference>
<evidence type="ECO:0000256" key="8">
    <source>
        <dbReference type="ARBA" id="ARBA00023288"/>
    </source>
</evidence>
<keyword evidence="7" id="KW-0325">Glycoprotein</keyword>
<feature type="signal peptide" evidence="10">
    <location>
        <begin position="1"/>
        <end position="23"/>
    </location>
</feature>
<evidence type="ECO:0000256" key="1">
    <source>
        <dbReference type="ARBA" id="ARBA00004609"/>
    </source>
</evidence>
<dbReference type="InterPro" id="IPR012946">
    <property type="entry name" value="X8"/>
</dbReference>
<dbReference type="FunFam" id="1.20.58.1040:FF:000001">
    <property type="entry name" value="Glucan endo-1,3-beta-glucosidase 4"/>
    <property type="match status" value="1"/>
</dbReference>
<proteinExistence type="predicted"/>
<feature type="transmembrane region" description="Helical" evidence="9">
    <location>
        <begin position="186"/>
        <end position="205"/>
    </location>
</feature>
<dbReference type="EMBL" id="CAMAPF010000116">
    <property type="protein sequence ID" value="CAH9102469.1"/>
    <property type="molecule type" value="Genomic_DNA"/>
</dbReference>
<dbReference type="Proteomes" id="UP001152523">
    <property type="component" value="Unassembled WGS sequence"/>
</dbReference>
<evidence type="ECO:0000256" key="5">
    <source>
        <dbReference type="ARBA" id="ARBA00023136"/>
    </source>
</evidence>
<dbReference type="GO" id="GO:0098552">
    <property type="term" value="C:side of membrane"/>
    <property type="evidence" value="ECO:0007669"/>
    <property type="project" value="UniProtKB-KW"/>
</dbReference>
<keyword evidence="9" id="KW-0812">Transmembrane</keyword>
<keyword evidence="6" id="KW-1015">Disulfide bond</keyword>
<dbReference type="Pfam" id="PF07983">
    <property type="entry name" value="X8"/>
    <property type="match status" value="1"/>
</dbReference>
<evidence type="ECO:0000256" key="7">
    <source>
        <dbReference type="ARBA" id="ARBA00023180"/>
    </source>
</evidence>
<dbReference type="Gene3D" id="1.20.58.1040">
    <property type="match status" value="1"/>
</dbReference>
<evidence type="ECO:0000313" key="12">
    <source>
        <dbReference type="EMBL" id="CAH9102469.1"/>
    </source>
</evidence>
<keyword evidence="9" id="KW-1133">Transmembrane helix</keyword>
<feature type="chain" id="PRO_5044713511" description="X8 domain-containing protein" evidence="10">
    <location>
        <begin position="24"/>
        <end position="206"/>
    </location>
</feature>
<dbReference type="AlphaFoldDB" id="A0AAV0FX48"/>
<evidence type="ECO:0000313" key="14">
    <source>
        <dbReference type="Proteomes" id="UP001152523"/>
    </source>
</evidence>
<evidence type="ECO:0000256" key="2">
    <source>
        <dbReference type="ARBA" id="ARBA00022475"/>
    </source>
</evidence>
<evidence type="ECO:0000256" key="3">
    <source>
        <dbReference type="ARBA" id="ARBA00022622"/>
    </source>
</evidence>
<comment type="caution">
    <text evidence="13">The sequence shown here is derived from an EMBL/GenBank/DDBJ whole genome shotgun (WGS) entry which is preliminary data.</text>
</comment>
<protein>
    <recommendedName>
        <fullName evidence="11">X8 domain-containing protein</fullName>
    </recommendedName>
</protein>
<keyword evidence="8" id="KW-0449">Lipoprotein</keyword>
<dbReference type="GO" id="GO:0009506">
    <property type="term" value="C:plasmodesma"/>
    <property type="evidence" value="ECO:0007669"/>
    <property type="project" value="UniProtKB-ARBA"/>
</dbReference>
<evidence type="ECO:0000259" key="11">
    <source>
        <dbReference type="SMART" id="SM00768"/>
    </source>
</evidence>
<sequence>MTTTSSSLVFALLLAAISSPSSATWCICKQGISDQELQKTLDYACGTGADCNPIKPNGQCFYPNTVLAHCNYAVNSYFQKKALIPGSCDFATTAFVTTSNPSVAGCAYPTSASSGISTGTTPVTTNPTTRPPPIGMPSTATATGGNSIFTPPTTGGVLGVGINTPTPAAGMNSDVSHGGVSLQCTLVLPFLTALITYLVVASHLLQ</sequence>
<feature type="domain" description="X8" evidence="11">
    <location>
        <begin position="24"/>
        <end position="108"/>
    </location>
</feature>
<evidence type="ECO:0000313" key="13">
    <source>
        <dbReference type="EMBL" id="CAH9140213.1"/>
    </source>
</evidence>
<dbReference type="PANTHER" id="PTHR31044:SF25">
    <property type="entry name" value="PLASMODESMATA CALLOSE-BINDING PROTEIN 3"/>
    <property type="match status" value="1"/>
</dbReference>
<dbReference type="SMART" id="SM00768">
    <property type="entry name" value="X8"/>
    <property type="match status" value="1"/>
</dbReference>
<keyword evidence="14" id="KW-1185">Reference proteome</keyword>
<evidence type="ECO:0000256" key="9">
    <source>
        <dbReference type="SAM" id="Phobius"/>
    </source>
</evidence>
<keyword evidence="5 9" id="KW-0472">Membrane</keyword>
<organism evidence="13 14">
    <name type="scientific">Cuscuta epithymum</name>
    <dbReference type="NCBI Taxonomy" id="186058"/>
    <lineage>
        <taxon>Eukaryota</taxon>
        <taxon>Viridiplantae</taxon>
        <taxon>Streptophyta</taxon>
        <taxon>Embryophyta</taxon>
        <taxon>Tracheophyta</taxon>
        <taxon>Spermatophyta</taxon>
        <taxon>Magnoliopsida</taxon>
        <taxon>eudicotyledons</taxon>
        <taxon>Gunneridae</taxon>
        <taxon>Pentapetalae</taxon>
        <taxon>asterids</taxon>
        <taxon>lamiids</taxon>
        <taxon>Solanales</taxon>
        <taxon>Convolvulaceae</taxon>
        <taxon>Cuscuteae</taxon>
        <taxon>Cuscuta</taxon>
        <taxon>Cuscuta subgen. Cuscuta</taxon>
    </lineage>
</organism>
<keyword evidence="4 10" id="KW-0732">Signal</keyword>